<gene>
    <name evidence="1" type="ORF">PAEH1_07290</name>
</gene>
<dbReference type="KEGG" id="phn:PAEH1_07290"/>
<dbReference type="EMBL" id="CP019697">
    <property type="protein sequence ID" value="AQS51407.1"/>
    <property type="molecule type" value="Genomic_DNA"/>
</dbReference>
<name>A0A1U9K053_9BURK</name>
<evidence type="ECO:0000313" key="2">
    <source>
        <dbReference type="Proteomes" id="UP000189369"/>
    </source>
</evidence>
<dbReference type="AlphaFoldDB" id="A0A1U9K053"/>
<organism evidence="1 2">
    <name type="scientific">Paenalcaligenes hominis</name>
    <dbReference type="NCBI Taxonomy" id="643674"/>
    <lineage>
        <taxon>Bacteria</taxon>
        <taxon>Pseudomonadati</taxon>
        <taxon>Pseudomonadota</taxon>
        <taxon>Betaproteobacteria</taxon>
        <taxon>Burkholderiales</taxon>
        <taxon>Alcaligenaceae</taxon>
        <taxon>Paenalcaligenes</taxon>
    </lineage>
</organism>
<evidence type="ECO:0000313" key="1">
    <source>
        <dbReference type="EMBL" id="AQS51407.1"/>
    </source>
</evidence>
<reference evidence="1 2" key="1">
    <citation type="submission" date="2017-01" db="EMBL/GenBank/DDBJ databases">
        <title>Complete Genome Sequence of Paenalcaligenes hominis, Isolated from a paraplegic Patient with neurogenic bladder.</title>
        <authorList>
            <person name="Mukhopadhyay R."/>
            <person name="Joaquin J."/>
            <person name="Hogue R."/>
            <person name="Kilaru A."/>
            <person name="Jospin G."/>
            <person name="Mars K."/>
            <person name="Eisen J.A."/>
            <person name="Chaturvedi V."/>
        </authorList>
    </citation>
    <scope>NUCLEOTIDE SEQUENCE [LARGE SCALE GENOMIC DNA]</scope>
    <source>
        <strain evidence="1 2">15S00501</strain>
    </source>
</reference>
<protein>
    <submittedName>
        <fullName evidence="1">Uncharacterized protein</fullName>
    </submittedName>
</protein>
<dbReference type="STRING" id="643674.PAEH1_07290"/>
<dbReference type="Proteomes" id="UP000189369">
    <property type="component" value="Chromosome"/>
</dbReference>
<proteinExistence type="predicted"/>
<sequence>MPWYVDTTVQTEEDLYYQQHVQAMSSQWSTTDPVMLKEQNIKLMAEVSALRKEIELLKQGQLQRSTYHLRQHLIHWADTLGVGGFLRKIRRKLGR</sequence>
<accession>A0A1U9K053</accession>